<feature type="domain" description="Transcription factor zinc-finger" evidence="1">
    <location>
        <begin position="46"/>
        <end position="87"/>
    </location>
</feature>
<dbReference type="AlphaFoldDB" id="A0AAU7NUC9"/>
<name>A0AAU7NUC9_9GAMM</name>
<dbReference type="Pfam" id="PF13453">
    <property type="entry name" value="Zn_ribbon_TFIIB"/>
    <property type="match status" value="1"/>
</dbReference>
<evidence type="ECO:0000313" key="2">
    <source>
        <dbReference type="EMBL" id="XBS20578.1"/>
    </source>
</evidence>
<evidence type="ECO:0000313" key="3">
    <source>
        <dbReference type="Proteomes" id="UP001225378"/>
    </source>
</evidence>
<organism evidence="2 3">
    <name type="scientific">Methylomarinum roseum</name>
    <dbReference type="NCBI Taxonomy" id="3067653"/>
    <lineage>
        <taxon>Bacteria</taxon>
        <taxon>Pseudomonadati</taxon>
        <taxon>Pseudomonadota</taxon>
        <taxon>Gammaproteobacteria</taxon>
        <taxon>Methylococcales</taxon>
        <taxon>Methylococcaceae</taxon>
        <taxon>Methylomarinum</taxon>
    </lineage>
</organism>
<dbReference type="Proteomes" id="UP001225378">
    <property type="component" value="Chromosome"/>
</dbReference>
<sequence length="218" mass="25171">MARCKSCSAPLLANTTLCRYCGVRNDIDLHGRHQYSLHSSQSKRLCPECNEHLQTIDLNLNGPFLIERCEQCFGLFFDPGEVEILLESSVSNVFDINHQLLHNINKDRYRDKQVKYLKCPDCQILMNRVNFGHRSGVVIDRCKKHGVWLESGEITHLMEWKKAGGQILHRQNSEEKPNKRRTVNRTIASRHISDYSYAMDSEPDLIQAVSDLVSRLFN</sequence>
<protein>
    <submittedName>
        <fullName evidence="2">Zf-TFIIB domain-containing protein</fullName>
    </submittedName>
</protein>
<accession>A0AAU7NUC9</accession>
<dbReference type="KEGG" id="mech:Q9L42_019910"/>
<proteinExistence type="predicted"/>
<dbReference type="EMBL" id="CP157743">
    <property type="protein sequence ID" value="XBS20578.1"/>
    <property type="molecule type" value="Genomic_DNA"/>
</dbReference>
<reference evidence="2 3" key="1">
    <citation type="journal article" date="2024" name="Microbiology">
        <title>Methylomarinum rosea sp. nov., a novel halophilic methanotrophic bacterium from the hypersaline Lake Elton.</title>
        <authorList>
            <person name="Suleimanov R.Z."/>
            <person name="Oshkin I.Y."/>
            <person name="Danilova O.V."/>
            <person name="Suzina N.E."/>
            <person name="Dedysh S.N."/>
        </authorList>
    </citation>
    <scope>NUCLEOTIDE SEQUENCE [LARGE SCALE GENOMIC DNA]</scope>
    <source>
        <strain evidence="2 3">Ch1-1</strain>
    </source>
</reference>
<keyword evidence="3" id="KW-1185">Reference proteome</keyword>
<dbReference type="RefSeq" id="WP_305906645.1">
    <property type="nucleotide sequence ID" value="NZ_CP157743.1"/>
</dbReference>
<gene>
    <name evidence="2" type="ORF">Q9L42_019910</name>
</gene>
<dbReference type="InterPro" id="IPR027392">
    <property type="entry name" value="TF_Znf"/>
</dbReference>
<evidence type="ECO:0000259" key="1">
    <source>
        <dbReference type="Pfam" id="PF13453"/>
    </source>
</evidence>